<feature type="region of interest" description="Disordered" evidence="1">
    <location>
        <begin position="1"/>
        <end position="42"/>
    </location>
</feature>
<feature type="compositionally biased region" description="Low complexity" evidence="1">
    <location>
        <begin position="30"/>
        <end position="40"/>
    </location>
</feature>
<dbReference type="AlphaFoldDB" id="A0A915J8F3"/>
<organism evidence="3 4">
    <name type="scientific">Romanomermis culicivorax</name>
    <name type="common">Nematode worm</name>
    <dbReference type="NCBI Taxonomy" id="13658"/>
    <lineage>
        <taxon>Eukaryota</taxon>
        <taxon>Metazoa</taxon>
        <taxon>Ecdysozoa</taxon>
        <taxon>Nematoda</taxon>
        <taxon>Enoplea</taxon>
        <taxon>Dorylaimia</taxon>
        <taxon>Mermithida</taxon>
        <taxon>Mermithoidea</taxon>
        <taxon>Mermithidae</taxon>
        <taxon>Romanomermis</taxon>
    </lineage>
</organism>
<keyword evidence="2" id="KW-1133">Transmembrane helix</keyword>
<evidence type="ECO:0000313" key="4">
    <source>
        <dbReference type="WBParaSite" id="nRc.2.0.1.t22033-RA"/>
    </source>
</evidence>
<evidence type="ECO:0000256" key="1">
    <source>
        <dbReference type="SAM" id="MobiDB-lite"/>
    </source>
</evidence>
<feature type="compositionally biased region" description="Polar residues" evidence="1">
    <location>
        <begin position="1"/>
        <end position="15"/>
    </location>
</feature>
<protein>
    <submittedName>
        <fullName evidence="4">Uncharacterized protein</fullName>
    </submittedName>
</protein>
<dbReference type="WBParaSite" id="nRc.2.0.1.t22033-RA">
    <property type="protein sequence ID" value="nRc.2.0.1.t22033-RA"/>
    <property type="gene ID" value="nRc.2.0.1.g22033"/>
</dbReference>
<keyword evidence="2" id="KW-0812">Transmembrane</keyword>
<evidence type="ECO:0000313" key="3">
    <source>
        <dbReference type="Proteomes" id="UP000887565"/>
    </source>
</evidence>
<proteinExistence type="predicted"/>
<sequence length="411" mass="45999">MTSKISNSATVSQKQKSTKPKDNDGSTAISKNKSVSVRSASAKKRMHAETKLARIDSVVSCSCSVFVIVVSMVSILVLLLMDQFFDDTPAVDAAARRLFSSSRINYSREFKFRPTLNAATLAVRNDTQFPGFVFTDMNQFCQNLFGRCSFFDGKFVDNCSSTFCHAAFIQTSLENKTGDRFVYPPYLRIKSDVQIERLGRGLGLRAPDFAPCAGAKQKTIAGYCEAGSCIVGGPLLRRLQNLPRYDQMANKWKAGYSFVTDLSRSCVGTADRVDFETLFHPSKFGCIIESCDMTQLRIVAKVCDNPYPFLGAAHCSRPIGKSPNFPFTIEINQDEAVKYSIHINPFKSVICKDGFCKENIPTTYSLCYLEPLEYGYSPYWGLTIGGFCVINQNFKYVNDRLQQKSRIRKFL</sequence>
<accession>A0A915J8F3</accession>
<keyword evidence="2" id="KW-0472">Membrane</keyword>
<feature type="transmembrane region" description="Helical" evidence="2">
    <location>
        <begin position="55"/>
        <end position="81"/>
    </location>
</feature>
<keyword evidence="3" id="KW-1185">Reference proteome</keyword>
<evidence type="ECO:0000256" key="2">
    <source>
        <dbReference type="SAM" id="Phobius"/>
    </source>
</evidence>
<reference evidence="4" key="1">
    <citation type="submission" date="2022-11" db="UniProtKB">
        <authorList>
            <consortium name="WormBaseParasite"/>
        </authorList>
    </citation>
    <scope>IDENTIFICATION</scope>
</reference>
<dbReference type="Proteomes" id="UP000887565">
    <property type="component" value="Unplaced"/>
</dbReference>
<name>A0A915J8F3_ROMCU</name>